<dbReference type="PANTHER" id="PTHR47524">
    <property type="entry name" value="20S RRNA ACCUMULATION PROTEIN 4"/>
    <property type="match status" value="1"/>
</dbReference>
<dbReference type="GO" id="GO:0030490">
    <property type="term" value="P:maturation of SSU-rRNA"/>
    <property type="evidence" value="ECO:0007669"/>
    <property type="project" value="TreeGrafter"/>
</dbReference>
<dbReference type="KEGG" id="ffu:CLAFUR5_12525"/>
<dbReference type="AlphaFoldDB" id="A0A9Q8PK69"/>
<dbReference type="GO" id="GO:0005737">
    <property type="term" value="C:cytoplasm"/>
    <property type="evidence" value="ECO:0007669"/>
    <property type="project" value="InterPro"/>
</dbReference>
<dbReference type="GeneID" id="71992403"/>
<protein>
    <submittedName>
        <fullName evidence="3">20S rRNA accumulation protein 4</fullName>
    </submittedName>
</protein>
<reference evidence="3" key="1">
    <citation type="submission" date="2021-12" db="EMBL/GenBank/DDBJ databases">
        <authorList>
            <person name="Zaccaron A."/>
            <person name="Stergiopoulos I."/>
        </authorList>
    </citation>
    <scope>NUCLEOTIDE SEQUENCE</scope>
    <source>
        <strain evidence="3">Race5_Kim</strain>
    </source>
</reference>
<accession>A0A9Q8PK69</accession>
<feature type="region of interest" description="Disordered" evidence="1">
    <location>
        <begin position="252"/>
        <end position="277"/>
    </location>
</feature>
<feature type="domain" description="Programmed cell death protein 2 C-terminal" evidence="2">
    <location>
        <begin position="285"/>
        <end position="414"/>
    </location>
</feature>
<keyword evidence="4" id="KW-1185">Reference proteome</keyword>
<reference evidence="3" key="2">
    <citation type="journal article" date="2022" name="Microb. Genom.">
        <title>A chromosome-scale genome assembly of the tomato pathogen Cladosporium fulvum reveals a compartmentalized genome architecture and the presence of a dispensable chromosome.</title>
        <authorList>
            <person name="Zaccaron A.Z."/>
            <person name="Chen L.H."/>
            <person name="Samaras A."/>
            <person name="Stergiopoulos I."/>
        </authorList>
    </citation>
    <scope>NUCLEOTIDE SEQUENCE</scope>
    <source>
        <strain evidence="3">Race5_Kim</strain>
    </source>
</reference>
<evidence type="ECO:0000313" key="3">
    <source>
        <dbReference type="EMBL" id="UJO23988.1"/>
    </source>
</evidence>
<feature type="compositionally biased region" description="Low complexity" evidence="1">
    <location>
        <begin position="162"/>
        <end position="183"/>
    </location>
</feature>
<sequence length="421" mass="45416">MADYDSDSSGAEDIETNVLLGYASKEPTSDDFSQLGGHPTWLDDKTAPSGVLAKCKVCNGLMNLLLQINGDLPDRYPEHERRLYIWACKRKACRRKDGSVRGFRATRQTKVQPSASSKQPKTPQSTTGAAQPATNLGETLFGVKPTTNTSANPFASPASSGPQSNPFASPSSQSSNPFASTSSLAAKPPQKPIDEPAESLPQTFADKTRISAASPATQTTPVIPHEPWPEASAFSDPYPALHLDADKEYTEPEAPQAPAGVRVDAAEGSSSAGGVDKDLFESTMDRTFQKFADRLSQNPEQVLRYEFGGQPLLYSKKDAVGKLLTPPEGEEVKVKVQSRAGGNKMPRCGNCGAERVFELQLTPHLISELEAEEMGLDGMDWGTVILGVCSKDCQEKGKTYGEVGYVDEWVGLQWEELAGKR</sequence>
<gene>
    <name evidence="3" type="ORF">CLAFUR5_12525</name>
</gene>
<feature type="region of interest" description="Disordered" evidence="1">
    <location>
        <begin position="211"/>
        <end position="238"/>
    </location>
</feature>
<proteinExistence type="predicted"/>
<dbReference type="Pfam" id="PF04194">
    <property type="entry name" value="PDCD2_C"/>
    <property type="match status" value="1"/>
</dbReference>
<dbReference type="Proteomes" id="UP000756132">
    <property type="component" value="Chromosome 11"/>
</dbReference>
<evidence type="ECO:0000259" key="2">
    <source>
        <dbReference type="Pfam" id="PF04194"/>
    </source>
</evidence>
<dbReference type="InterPro" id="IPR007320">
    <property type="entry name" value="PDCD2_C"/>
</dbReference>
<evidence type="ECO:0000313" key="4">
    <source>
        <dbReference type="Proteomes" id="UP000756132"/>
    </source>
</evidence>
<dbReference type="RefSeq" id="XP_047768354.1">
    <property type="nucleotide sequence ID" value="XM_047911673.1"/>
</dbReference>
<dbReference type="EMBL" id="CP090173">
    <property type="protein sequence ID" value="UJO23988.1"/>
    <property type="molecule type" value="Genomic_DNA"/>
</dbReference>
<dbReference type="PANTHER" id="PTHR47524:SF1">
    <property type="entry name" value="20S RRNA ACCUMULATION PROTEIN 4"/>
    <property type="match status" value="1"/>
</dbReference>
<dbReference type="OrthoDB" id="443682at2759"/>
<evidence type="ECO:0000256" key="1">
    <source>
        <dbReference type="SAM" id="MobiDB-lite"/>
    </source>
</evidence>
<organism evidence="3 4">
    <name type="scientific">Passalora fulva</name>
    <name type="common">Tomato leaf mold</name>
    <name type="synonym">Cladosporium fulvum</name>
    <dbReference type="NCBI Taxonomy" id="5499"/>
    <lineage>
        <taxon>Eukaryota</taxon>
        <taxon>Fungi</taxon>
        <taxon>Dikarya</taxon>
        <taxon>Ascomycota</taxon>
        <taxon>Pezizomycotina</taxon>
        <taxon>Dothideomycetes</taxon>
        <taxon>Dothideomycetidae</taxon>
        <taxon>Mycosphaerellales</taxon>
        <taxon>Mycosphaerellaceae</taxon>
        <taxon>Fulvia</taxon>
    </lineage>
</organism>
<feature type="compositionally biased region" description="Polar residues" evidence="1">
    <location>
        <begin position="106"/>
        <end position="137"/>
    </location>
</feature>
<name>A0A9Q8PK69_PASFU</name>
<feature type="compositionally biased region" description="Polar residues" evidence="1">
    <location>
        <begin position="145"/>
        <end position="161"/>
    </location>
</feature>
<feature type="region of interest" description="Disordered" evidence="1">
    <location>
        <begin position="97"/>
        <end position="198"/>
    </location>
</feature>